<dbReference type="InterPro" id="IPR015424">
    <property type="entry name" value="PyrdxlP-dep_Trfase"/>
</dbReference>
<sequence>MRTVPEQILVCSGYTQALGLIADVLAARRPAGQVAMENPALPDHVSIVSRHLPVLELPVDAEGLDSDVLLASGAHAVVCTPAHQFPSGVALSHGRRSTVLDWARSTSSWIVEDDYDGDFTYERHPMSALQSGSPEQVLYVGSTSKSLGPAVRLGWIASPAELIEPLVHAKRLADRQTGPIDQLALAVLLGNGSYDRHLLSVRRLYRRRRDQLVAAVRLHLPAARVLGVAAGLHAIVELPPGGPSEADVVQALHDASIRVHPYRGYLRGTPTDGPVRVIVGYAAPSSHGYGAAVEALVTTLVAVTAAALPGRRPPPRRLPELGTALAPTRPVRSAPAR</sequence>
<keyword evidence="4" id="KW-1185">Reference proteome</keyword>
<dbReference type="Gene3D" id="3.40.640.10">
    <property type="entry name" value="Type I PLP-dependent aspartate aminotransferase-like (Major domain)"/>
    <property type="match status" value="1"/>
</dbReference>
<dbReference type="Proteomes" id="UP001183176">
    <property type="component" value="Unassembled WGS sequence"/>
</dbReference>
<proteinExistence type="predicted"/>
<keyword evidence="3" id="KW-0032">Aminotransferase</keyword>
<dbReference type="CDD" id="cd00609">
    <property type="entry name" value="AAT_like"/>
    <property type="match status" value="1"/>
</dbReference>
<evidence type="ECO:0000259" key="2">
    <source>
        <dbReference type="Pfam" id="PF00155"/>
    </source>
</evidence>
<feature type="domain" description="Aminotransferase class I/classII large" evidence="2">
    <location>
        <begin position="5"/>
        <end position="264"/>
    </location>
</feature>
<organism evidence="3 4">
    <name type="scientific">Jatrophihabitans lederbergiae</name>
    <dbReference type="NCBI Taxonomy" id="3075547"/>
    <lineage>
        <taxon>Bacteria</taxon>
        <taxon>Bacillati</taxon>
        <taxon>Actinomycetota</taxon>
        <taxon>Actinomycetes</taxon>
        <taxon>Jatrophihabitantales</taxon>
        <taxon>Jatrophihabitantaceae</taxon>
        <taxon>Jatrophihabitans</taxon>
    </lineage>
</organism>
<protein>
    <submittedName>
        <fullName evidence="3">PLP-dependent aminotransferase family protein</fullName>
    </submittedName>
</protein>
<reference evidence="4" key="1">
    <citation type="submission" date="2023-07" db="EMBL/GenBank/DDBJ databases">
        <title>30 novel species of actinomycetes from the DSMZ collection.</title>
        <authorList>
            <person name="Nouioui I."/>
        </authorList>
    </citation>
    <scope>NUCLEOTIDE SEQUENCE [LARGE SCALE GENOMIC DNA]</scope>
    <source>
        <strain evidence="4">DSM 44399</strain>
    </source>
</reference>
<dbReference type="SUPFAM" id="SSF53383">
    <property type="entry name" value="PLP-dependent transferases"/>
    <property type="match status" value="1"/>
</dbReference>
<dbReference type="Pfam" id="PF00155">
    <property type="entry name" value="Aminotran_1_2"/>
    <property type="match status" value="1"/>
</dbReference>
<dbReference type="InterPro" id="IPR004839">
    <property type="entry name" value="Aminotransferase_I/II_large"/>
</dbReference>
<dbReference type="PANTHER" id="PTHR46577:SF1">
    <property type="entry name" value="HTH-TYPE TRANSCRIPTIONAL REGULATORY PROTEIN GABR"/>
    <property type="match status" value="1"/>
</dbReference>
<evidence type="ECO:0000313" key="3">
    <source>
        <dbReference type="EMBL" id="MDT0260872.1"/>
    </source>
</evidence>
<keyword evidence="3" id="KW-0808">Transferase</keyword>
<comment type="caution">
    <text evidence="3">The sequence shown here is derived from an EMBL/GenBank/DDBJ whole genome shotgun (WGS) entry which is preliminary data.</text>
</comment>
<dbReference type="InterPro" id="IPR015421">
    <property type="entry name" value="PyrdxlP-dep_Trfase_major"/>
</dbReference>
<name>A0ABU2J7B6_9ACTN</name>
<dbReference type="EMBL" id="JAVREH010000005">
    <property type="protein sequence ID" value="MDT0260872.1"/>
    <property type="molecule type" value="Genomic_DNA"/>
</dbReference>
<feature type="region of interest" description="Disordered" evidence="1">
    <location>
        <begin position="309"/>
        <end position="337"/>
    </location>
</feature>
<dbReference type="InterPro" id="IPR051446">
    <property type="entry name" value="HTH_trans_reg/aminotransferase"/>
</dbReference>
<dbReference type="GO" id="GO:0008483">
    <property type="term" value="F:transaminase activity"/>
    <property type="evidence" value="ECO:0007669"/>
    <property type="project" value="UniProtKB-KW"/>
</dbReference>
<evidence type="ECO:0000256" key="1">
    <source>
        <dbReference type="SAM" id="MobiDB-lite"/>
    </source>
</evidence>
<dbReference type="RefSeq" id="WP_311422029.1">
    <property type="nucleotide sequence ID" value="NZ_JAVREH010000005.1"/>
</dbReference>
<accession>A0ABU2J7B6</accession>
<dbReference type="PANTHER" id="PTHR46577">
    <property type="entry name" value="HTH-TYPE TRANSCRIPTIONAL REGULATORY PROTEIN GABR"/>
    <property type="match status" value="1"/>
</dbReference>
<evidence type="ECO:0000313" key="4">
    <source>
        <dbReference type="Proteomes" id="UP001183176"/>
    </source>
</evidence>
<gene>
    <name evidence="3" type="ORF">RM423_05635</name>
</gene>